<proteinExistence type="predicted"/>
<feature type="transmembrane region" description="Helical" evidence="1">
    <location>
        <begin position="137"/>
        <end position="158"/>
    </location>
</feature>
<dbReference type="Proteomes" id="UP000076532">
    <property type="component" value="Unassembled WGS sequence"/>
</dbReference>
<dbReference type="AlphaFoldDB" id="A0A165WW12"/>
<gene>
    <name evidence="2" type="ORF">FIBSPDRAFT_271911</name>
</gene>
<evidence type="ECO:0000256" key="1">
    <source>
        <dbReference type="SAM" id="Phobius"/>
    </source>
</evidence>
<keyword evidence="1" id="KW-1133">Transmembrane helix</keyword>
<sequence>MGAVKTHLWISLWFAATAPVILWDASYLFMRPRSMVGGDLHWIWKPYEIYQEIDYVYGVKAFIEGDGFPNAASFLNIIETALNILYLYCANISSWAGAPLIGFGAAVMTLSKTVLYGMQEYYCGGCSVGHNSLQDLVVYYCIPNALWIVIPTLIVLRLGKDIISALKVADKVTVGKTQ</sequence>
<evidence type="ECO:0008006" key="4">
    <source>
        <dbReference type="Google" id="ProtNLM"/>
    </source>
</evidence>
<keyword evidence="1" id="KW-0472">Membrane</keyword>
<dbReference type="PANTHER" id="PTHR37919:SF2">
    <property type="entry name" value="EXPERA DOMAIN-CONTAINING PROTEIN"/>
    <property type="match status" value="1"/>
</dbReference>
<keyword evidence="3" id="KW-1185">Reference proteome</keyword>
<name>A0A165WW12_9AGAM</name>
<organism evidence="2 3">
    <name type="scientific">Athelia psychrophila</name>
    <dbReference type="NCBI Taxonomy" id="1759441"/>
    <lineage>
        <taxon>Eukaryota</taxon>
        <taxon>Fungi</taxon>
        <taxon>Dikarya</taxon>
        <taxon>Basidiomycota</taxon>
        <taxon>Agaricomycotina</taxon>
        <taxon>Agaricomycetes</taxon>
        <taxon>Agaricomycetidae</taxon>
        <taxon>Atheliales</taxon>
        <taxon>Atheliaceae</taxon>
        <taxon>Athelia</taxon>
    </lineage>
</organism>
<evidence type="ECO:0000313" key="3">
    <source>
        <dbReference type="Proteomes" id="UP000076532"/>
    </source>
</evidence>
<evidence type="ECO:0000313" key="2">
    <source>
        <dbReference type="EMBL" id="KZP07960.1"/>
    </source>
</evidence>
<keyword evidence="1" id="KW-0812">Transmembrane</keyword>
<dbReference type="STRING" id="436010.A0A165WW12"/>
<feature type="transmembrane region" description="Helical" evidence="1">
    <location>
        <begin position="85"/>
        <end position="108"/>
    </location>
</feature>
<dbReference type="PANTHER" id="PTHR37919">
    <property type="entry name" value="PROTEIN CBG05606"/>
    <property type="match status" value="1"/>
</dbReference>
<dbReference type="EMBL" id="KV417735">
    <property type="protein sequence ID" value="KZP07960.1"/>
    <property type="molecule type" value="Genomic_DNA"/>
</dbReference>
<protein>
    <recommendedName>
        <fullName evidence="4">EXPERA domain-containing protein</fullName>
    </recommendedName>
</protein>
<reference evidence="2 3" key="1">
    <citation type="journal article" date="2016" name="Mol. Biol. Evol.">
        <title>Comparative Genomics of Early-Diverging Mushroom-Forming Fungi Provides Insights into the Origins of Lignocellulose Decay Capabilities.</title>
        <authorList>
            <person name="Nagy L.G."/>
            <person name="Riley R."/>
            <person name="Tritt A."/>
            <person name="Adam C."/>
            <person name="Daum C."/>
            <person name="Floudas D."/>
            <person name="Sun H."/>
            <person name="Yadav J.S."/>
            <person name="Pangilinan J."/>
            <person name="Larsson K.H."/>
            <person name="Matsuura K."/>
            <person name="Barry K."/>
            <person name="Labutti K."/>
            <person name="Kuo R."/>
            <person name="Ohm R.A."/>
            <person name="Bhattacharya S.S."/>
            <person name="Shirouzu T."/>
            <person name="Yoshinaga Y."/>
            <person name="Martin F.M."/>
            <person name="Grigoriev I.V."/>
            <person name="Hibbett D.S."/>
        </authorList>
    </citation>
    <scope>NUCLEOTIDE SEQUENCE [LARGE SCALE GENOMIC DNA]</scope>
    <source>
        <strain evidence="2 3">CBS 109695</strain>
    </source>
</reference>
<feature type="transmembrane region" description="Helical" evidence="1">
    <location>
        <begin position="6"/>
        <end position="25"/>
    </location>
</feature>
<dbReference type="OrthoDB" id="60858at2759"/>
<accession>A0A165WW12</accession>